<evidence type="ECO:0000313" key="3">
    <source>
        <dbReference type="Proteomes" id="UP000191980"/>
    </source>
</evidence>
<accession>A0A1V8M1A8</accession>
<sequence length="155" mass="18711">MFIRQQDKRNELTLQMLERVGIKFFVLFLFILMFDPLWSGFLVFIDIIFELFHLVFEFFEYSLEVLVEHAFDANRHHGEIIVVNGVIAILLYGLFRLYRATPRLYIQFKHFFRTIWLSYLERKSAYWRSLSLDQKSLLILSYFIGIFSLAFAFVL</sequence>
<feature type="transmembrane region" description="Helical" evidence="1">
    <location>
        <begin position="80"/>
        <end position="98"/>
    </location>
</feature>
<organism evidence="2 3">
    <name type="scientific">Methyloprofundus sedimenti</name>
    <dbReference type="NCBI Taxonomy" id="1420851"/>
    <lineage>
        <taxon>Bacteria</taxon>
        <taxon>Pseudomonadati</taxon>
        <taxon>Pseudomonadota</taxon>
        <taxon>Gammaproteobacteria</taxon>
        <taxon>Methylococcales</taxon>
        <taxon>Methylococcaceae</taxon>
        <taxon>Methyloprofundus</taxon>
    </lineage>
</organism>
<dbReference type="AlphaFoldDB" id="A0A1V8M1A8"/>
<dbReference type="Proteomes" id="UP000191980">
    <property type="component" value="Unassembled WGS sequence"/>
</dbReference>
<evidence type="ECO:0000313" key="2">
    <source>
        <dbReference type="EMBL" id="OQK15347.1"/>
    </source>
</evidence>
<dbReference type="RefSeq" id="WP_143736020.1">
    <property type="nucleotide sequence ID" value="NZ_LPUF01000004.1"/>
</dbReference>
<keyword evidence="1" id="KW-0472">Membrane</keyword>
<gene>
    <name evidence="2" type="ORF">AU255_17910</name>
</gene>
<feature type="transmembrane region" description="Helical" evidence="1">
    <location>
        <begin position="137"/>
        <end position="154"/>
    </location>
</feature>
<name>A0A1V8M1A8_9GAMM</name>
<keyword evidence="1" id="KW-0812">Transmembrane</keyword>
<proteinExistence type="predicted"/>
<dbReference type="STRING" id="1420851.AU255_17910"/>
<dbReference type="EMBL" id="LPUF01000004">
    <property type="protein sequence ID" value="OQK15347.1"/>
    <property type="molecule type" value="Genomic_DNA"/>
</dbReference>
<reference evidence="2 3" key="1">
    <citation type="submission" date="2015-12" db="EMBL/GenBank/DDBJ databases">
        <authorList>
            <person name="Shamseldin A."/>
            <person name="Moawad H."/>
            <person name="Abd El-Rahim W.M."/>
            <person name="Sadowsky M.J."/>
        </authorList>
    </citation>
    <scope>NUCLEOTIDE SEQUENCE [LARGE SCALE GENOMIC DNA]</scope>
    <source>
        <strain evidence="2 3">WF1</strain>
    </source>
</reference>
<protein>
    <submittedName>
        <fullName evidence="2">Uncharacterized protein</fullName>
    </submittedName>
</protein>
<keyword evidence="3" id="KW-1185">Reference proteome</keyword>
<keyword evidence="1" id="KW-1133">Transmembrane helix</keyword>
<comment type="caution">
    <text evidence="2">The sequence shown here is derived from an EMBL/GenBank/DDBJ whole genome shotgun (WGS) entry which is preliminary data.</text>
</comment>
<evidence type="ECO:0000256" key="1">
    <source>
        <dbReference type="SAM" id="Phobius"/>
    </source>
</evidence>
<feature type="transmembrane region" description="Helical" evidence="1">
    <location>
        <begin position="21"/>
        <end position="49"/>
    </location>
</feature>